<comment type="subcellular location">
    <subcellularLocation>
        <location evidence="1">Cytoplasm</location>
        <location evidence="1">Cytoskeleton</location>
        <location evidence="1">Cilium axoneme</location>
    </subcellularLocation>
</comment>
<gene>
    <name evidence="2" type="ORF">WJX72_004578</name>
</gene>
<dbReference type="Gene3D" id="3.80.10.10">
    <property type="entry name" value="Ribonuclease Inhibitor"/>
    <property type="match status" value="1"/>
</dbReference>
<dbReference type="GO" id="GO:0005930">
    <property type="term" value="C:axoneme"/>
    <property type="evidence" value="ECO:0007669"/>
    <property type="project" value="UniProtKB-SubCell"/>
</dbReference>
<dbReference type="EMBL" id="JALJOR010000020">
    <property type="protein sequence ID" value="KAK9803609.1"/>
    <property type="molecule type" value="Genomic_DNA"/>
</dbReference>
<name>A0AAW1P779_9CHLO</name>
<organism evidence="2 3">
    <name type="scientific">[Myrmecia] bisecta</name>
    <dbReference type="NCBI Taxonomy" id="41462"/>
    <lineage>
        <taxon>Eukaryota</taxon>
        <taxon>Viridiplantae</taxon>
        <taxon>Chlorophyta</taxon>
        <taxon>core chlorophytes</taxon>
        <taxon>Trebouxiophyceae</taxon>
        <taxon>Trebouxiales</taxon>
        <taxon>Trebouxiaceae</taxon>
        <taxon>Myrmecia</taxon>
    </lineage>
</organism>
<keyword evidence="3" id="KW-1185">Reference proteome</keyword>
<sequence length="366" mass="41001">MTLPSPGPDVVSVLLRSMRHLRFLELHLGRCSSQAAAIVNACLHVEDVMLHSSTSGAVNATELQQLDASELDQLQKPALLTGLSQLRRLTLNNCTMGPVEGHRRAGELQFHDWDGSLLATEHNTVLATAERNIEAIQRCRQHRTSQLLPNCLAMRQLQELIVSVGPWDIANEMLYDVGSRFPQLTCLEIHFDSHSERADWCDEYKPGQEDAYENECDLDEKAQWGRLGLSCIRHDALRELHLFGSHPDADDGAEWSGPQHRMVIECPELRTFTITGDGSANLDRVELDSPKLLDISINASGTCAELFVLMRAQPTNRRRLSIREEECRFGGPVSSPWPVELLPAMRGLLALEPRMHIELRKSPGQD</sequence>
<evidence type="ECO:0000256" key="1">
    <source>
        <dbReference type="ARBA" id="ARBA00004430"/>
    </source>
</evidence>
<reference evidence="2 3" key="1">
    <citation type="journal article" date="2024" name="Nat. Commun.">
        <title>Phylogenomics reveals the evolutionary origins of lichenization in chlorophyte algae.</title>
        <authorList>
            <person name="Puginier C."/>
            <person name="Libourel C."/>
            <person name="Otte J."/>
            <person name="Skaloud P."/>
            <person name="Haon M."/>
            <person name="Grisel S."/>
            <person name="Petersen M."/>
            <person name="Berrin J.G."/>
            <person name="Delaux P.M."/>
            <person name="Dal Grande F."/>
            <person name="Keller J."/>
        </authorList>
    </citation>
    <scope>NUCLEOTIDE SEQUENCE [LARGE SCALE GENOMIC DNA]</scope>
    <source>
        <strain evidence="2 3">SAG 2043</strain>
    </source>
</reference>
<evidence type="ECO:0000313" key="2">
    <source>
        <dbReference type="EMBL" id="KAK9803609.1"/>
    </source>
</evidence>
<protein>
    <submittedName>
        <fullName evidence="2">Uncharacterized protein</fullName>
    </submittedName>
</protein>
<dbReference type="InterPro" id="IPR032675">
    <property type="entry name" value="LRR_dom_sf"/>
</dbReference>
<proteinExistence type="predicted"/>
<dbReference type="Proteomes" id="UP001489004">
    <property type="component" value="Unassembled WGS sequence"/>
</dbReference>
<dbReference type="SUPFAM" id="SSF52047">
    <property type="entry name" value="RNI-like"/>
    <property type="match status" value="1"/>
</dbReference>
<accession>A0AAW1P779</accession>
<evidence type="ECO:0000313" key="3">
    <source>
        <dbReference type="Proteomes" id="UP001489004"/>
    </source>
</evidence>
<comment type="caution">
    <text evidence="2">The sequence shown here is derived from an EMBL/GenBank/DDBJ whole genome shotgun (WGS) entry which is preliminary data.</text>
</comment>
<dbReference type="AlphaFoldDB" id="A0AAW1P779"/>